<gene>
    <name evidence="2" type="ORF">DF947_13965</name>
</gene>
<accession>A0A317F0X2</accession>
<name>A0A317F0X2_9SPHI</name>
<dbReference type="InterPro" id="IPR001173">
    <property type="entry name" value="Glyco_trans_2-like"/>
</dbReference>
<reference evidence="3" key="1">
    <citation type="submission" date="2018-05" db="EMBL/GenBank/DDBJ databases">
        <title>Pedobacter paludis sp. nov., isolated from wetland soil.</title>
        <authorList>
            <person name="Zhang Y."/>
        </authorList>
    </citation>
    <scope>NUCLEOTIDE SEQUENCE [LARGE SCALE GENOMIC DNA]</scope>
    <source>
        <strain evidence="3">R-8</strain>
    </source>
</reference>
<dbReference type="CDD" id="cd00761">
    <property type="entry name" value="Glyco_tranf_GTA_type"/>
    <property type="match status" value="1"/>
</dbReference>
<dbReference type="Pfam" id="PF00535">
    <property type="entry name" value="Glycos_transf_2"/>
    <property type="match status" value="1"/>
</dbReference>
<comment type="caution">
    <text evidence="2">The sequence shown here is derived from an EMBL/GenBank/DDBJ whole genome shotgun (WGS) entry which is preliminary data.</text>
</comment>
<protein>
    <recommendedName>
        <fullName evidence="1">Glycosyltransferase 2-like domain-containing protein</fullName>
    </recommendedName>
</protein>
<organism evidence="2 3">
    <name type="scientific">Pedobacter paludis</name>
    <dbReference type="NCBI Taxonomy" id="2203212"/>
    <lineage>
        <taxon>Bacteria</taxon>
        <taxon>Pseudomonadati</taxon>
        <taxon>Bacteroidota</taxon>
        <taxon>Sphingobacteriia</taxon>
        <taxon>Sphingobacteriales</taxon>
        <taxon>Sphingobacteriaceae</taxon>
        <taxon>Pedobacter</taxon>
    </lineage>
</organism>
<dbReference type="SUPFAM" id="SSF53448">
    <property type="entry name" value="Nucleotide-diphospho-sugar transferases"/>
    <property type="match status" value="1"/>
</dbReference>
<dbReference type="Gene3D" id="3.90.550.10">
    <property type="entry name" value="Spore Coat Polysaccharide Biosynthesis Protein SpsA, Chain A"/>
    <property type="match status" value="1"/>
</dbReference>
<evidence type="ECO:0000259" key="1">
    <source>
        <dbReference type="Pfam" id="PF00535"/>
    </source>
</evidence>
<evidence type="ECO:0000313" key="2">
    <source>
        <dbReference type="EMBL" id="PWS31687.1"/>
    </source>
</evidence>
<proteinExistence type="predicted"/>
<dbReference type="EMBL" id="QGNY01000004">
    <property type="protein sequence ID" value="PWS31687.1"/>
    <property type="molecule type" value="Genomic_DNA"/>
</dbReference>
<dbReference type="Proteomes" id="UP000245391">
    <property type="component" value="Unassembled WGS sequence"/>
</dbReference>
<dbReference type="PANTHER" id="PTHR43685">
    <property type="entry name" value="GLYCOSYLTRANSFERASE"/>
    <property type="match status" value="1"/>
</dbReference>
<dbReference type="OrthoDB" id="786280at2"/>
<evidence type="ECO:0000313" key="3">
    <source>
        <dbReference type="Proteomes" id="UP000245391"/>
    </source>
</evidence>
<feature type="domain" description="Glycosyltransferase 2-like" evidence="1">
    <location>
        <begin position="7"/>
        <end position="173"/>
    </location>
</feature>
<dbReference type="RefSeq" id="WP_109930646.1">
    <property type="nucleotide sequence ID" value="NZ_QGNY01000004.1"/>
</dbReference>
<dbReference type="AlphaFoldDB" id="A0A317F0X2"/>
<dbReference type="InterPro" id="IPR050834">
    <property type="entry name" value="Glycosyltransf_2"/>
</dbReference>
<dbReference type="InterPro" id="IPR029044">
    <property type="entry name" value="Nucleotide-diphossugar_trans"/>
</dbReference>
<dbReference type="PANTHER" id="PTHR43685:SF2">
    <property type="entry name" value="GLYCOSYLTRANSFERASE 2-LIKE DOMAIN-CONTAINING PROTEIN"/>
    <property type="match status" value="1"/>
</dbReference>
<keyword evidence="3" id="KW-1185">Reference proteome</keyword>
<sequence>MPTEGISVIICCYNSKNKIKETLLHLTRQEINSKISVEVLLIDNGSTDNTQAFSELCWKEANGPFEFKVIPEPKEGLKYAKQRGIHSAKYNYLVFCDDDNWLGSNYLQETYNIFSSDKLVGIIGGCGKPIFETLEPWWFKSFYQSYAIGEQAKINSKVNTVYGAGMAVRKDYFFKTSDKFGPLLLSGRKKNVLTSGEDSEMCYRMILNGYNVFYSNALSFSHYLPAERLTWKYVKKLHRGFSKSYVILNAYELALNFDKIGKFYWLKQALLNLGRALKYSVIYLPKLINDEGSVEKIRLRNWWIVGIDFLRINFRFNSIIEKH</sequence>